<dbReference type="InterPro" id="IPR001841">
    <property type="entry name" value="Znf_RING"/>
</dbReference>
<keyword evidence="2 4" id="KW-0863">Zinc-finger</keyword>
<dbReference type="InterPro" id="IPR013083">
    <property type="entry name" value="Znf_RING/FYVE/PHD"/>
</dbReference>
<dbReference type="GO" id="GO:0008270">
    <property type="term" value="F:zinc ion binding"/>
    <property type="evidence" value="ECO:0007669"/>
    <property type="project" value="UniProtKB-KW"/>
</dbReference>
<comment type="caution">
    <text evidence="7">The sequence shown here is derived from an EMBL/GenBank/DDBJ whole genome shotgun (WGS) entry which is preliminary data.</text>
</comment>
<keyword evidence="8" id="KW-1185">Reference proteome</keyword>
<evidence type="ECO:0000256" key="4">
    <source>
        <dbReference type="PROSITE-ProRule" id="PRU00175"/>
    </source>
</evidence>
<dbReference type="PANTHER" id="PTHR45969">
    <property type="entry name" value="RING ZINC FINGER PROTEIN-RELATED"/>
    <property type="match status" value="1"/>
</dbReference>
<dbReference type="EMBL" id="JAAAIL010000420">
    <property type="protein sequence ID" value="KAG0275950.1"/>
    <property type="molecule type" value="Genomic_DNA"/>
</dbReference>
<dbReference type="Proteomes" id="UP001194580">
    <property type="component" value="Unassembled WGS sequence"/>
</dbReference>
<dbReference type="Gene3D" id="3.30.40.10">
    <property type="entry name" value="Zinc/RING finger domain, C3HC4 (zinc finger)"/>
    <property type="match status" value="1"/>
</dbReference>
<dbReference type="PROSITE" id="PS50089">
    <property type="entry name" value="ZF_RING_2"/>
    <property type="match status" value="1"/>
</dbReference>
<gene>
    <name evidence="7" type="ORF">BGZ95_008196</name>
</gene>
<accession>A0AAD4H8M9</accession>
<keyword evidence="1" id="KW-0479">Metal-binding</keyword>
<dbReference type="SMART" id="SM00184">
    <property type="entry name" value="RING"/>
    <property type="match status" value="1"/>
</dbReference>
<evidence type="ECO:0000313" key="7">
    <source>
        <dbReference type="EMBL" id="KAG0275950.1"/>
    </source>
</evidence>
<keyword evidence="3" id="KW-0862">Zinc</keyword>
<dbReference type="AlphaFoldDB" id="A0AAD4H8M9"/>
<dbReference type="PANTHER" id="PTHR45969:SF69">
    <property type="entry name" value="FINGER DOMAIN PROTEIN, PUTATIVE (AFU_ORTHOLOGUE AFUA_3G12190)-RELATED"/>
    <property type="match status" value="1"/>
</dbReference>
<organism evidence="7 8">
    <name type="scientific">Linnemannia exigua</name>
    <dbReference type="NCBI Taxonomy" id="604196"/>
    <lineage>
        <taxon>Eukaryota</taxon>
        <taxon>Fungi</taxon>
        <taxon>Fungi incertae sedis</taxon>
        <taxon>Mucoromycota</taxon>
        <taxon>Mortierellomycotina</taxon>
        <taxon>Mortierellomycetes</taxon>
        <taxon>Mortierellales</taxon>
        <taxon>Mortierellaceae</taxon>
        <taxon>Linnemannia</taxon>
    </lineage>
</organism>
<dbReference type="CDD" id="cd16448">
    <property type="entry name" value="RING-H2"/>
    <property type="match status" value="1"/>
</dbReference>
<dbReference type="GO" id="GO:0061630">
    <property type="term" value="F:ubiquitin protein ligase activity"/>
    <property type="evidence" value="ECO:0007669"/>
    <property type="project" value="TreeGrafter"/>
</dbReference>
<evidence type="ECO:0000259" key="6">
    <source>
        <dbReference type="PROSITE" id="PS50089"/>
    </source>
</evidence>
<protein>
    <recommendedName>
        <fullName evidence="6">RING-type domain-containing protein</fullName>
    </recommendedName>
</protein>
<evidence type="ECO:0000256" key="1">
    <source>
        <dbReference type="ARBA" id="ARBA00022723"/>
    </source>
</evidence>
<feature type="region of interest" description="Disordered" evidence="5">
    <location>
        <begin position="72"/>
        <end position="93"/>
    </location>
</feature>
<feature type="domain" description="RING-type" evidence="6">
    <location>
        <begin position="338"/>
        <end position="395"/>
    </location>
</feature>
<evidence type="ECO:0000313" key="8">
    <source>
        <dbReference type="Proteomes" id="UP001194580"/>
    </source>
</evidence>
<reference evidence="7" key="1">
    <citation type="journal article" date="2020" name="Fungal Divers.">
        <title>Resolving the Mortierellaceae phylogeny through synthesis of multi-gene phylogenetics and phylogenomics.</title>
        <authorList>
            <person name="Vandepol N."/>
            <person name="Liber J."/>
            <person name="Desiro A."/>
            <person name="Na H."/>
            <person name="Kennedy M."/>
            <person name="Barry K."/>
            <person name="Grigoriev I.V."/>
            <person name="Miller A.N."/>
            <person name="O'Donnell K."/>
            <person name="Stajich J.E."/>
            <person name="Bonito G."/>
        </authorList>
    </citation>
    <scope>NUCLEOTIDE SEQUENCE</scope>
    <source>
        <strain evidence="7">NRRL 28262</strain>
    </source>
</reference>
<proteinExistence type="predicted"/>
<feature type="non-terminal residue" evidence="7">
    <location>
        <position position="416"/>
    </location>
</feature>
<evidence type="ECO:0000256" key="2">
    <source>
        <dbReference type="ARBA" id="ARBA00022771"/>
    </source>
</evidence>
<feature type="compositionally biased region" description="Low complexity" evidence="5">
    <location>
        <begin position="78"/>
        <end position="93"/>
    </location>
</feature>
<evidence type="ECO:0000256" key="3">
    <source>
        <dbReference type="ARBA" id="ARBA00022833"/>
    </source>
</evidence>
<dbReference type="SUPFAM" id="SSF57850">
    <property type="entry name" value="RING/U-box"/>
    <property type="match status" value="1"/>
</dbReference>
<sequence>MGLRAFEEYRRLTEQERIDNERIENDRLKLEEETAVQRKFAASKVEDLGHDYVANLEEGLRNYQSIANTLVQQSTSTRQDQPSLSSPSQQQRQQLVPRWVDKELSVHHLLYRPQIFVDLCLTSSMFATVTSTTDFRPLLTKAKSTNSMQLLQHVDKQYMGIFQAYNTSTSLSSSPPSSQLPELEWWNIVPMALTQAPTPSPQFWPVNPRTRLPARLFYCLTDYIDWIFSKAHPATAPNSTARSKTTTTTRTGAWETMDPWSHLAIKGLSSRSGIVFYNRQQRHTDINKVQGDIFSSLFHKLPPSLALPTTATPVTPAGKARPSKVNLNEEWRFARGDCAICSDLMLPGSGHRLRFSLQSNTSAIVRLHSCGHCYHENCIKEWFSAKDTVLKCPLCGTKCTSISSSSSSSSSSSNSS</sequence>
<name>A0AAD4H8M9_9FUNG</name>
<dbReference type="GO" id="GO:0016567">
    <property type="term" value="P:protein ubiquitination"/>
    <property type="evidence" value="ECO:0007669"/>
    <property type="project" value="TreeGrafter"/>
</dbReference>
<evidence type="ECO:0000256" key="5">
    <source>
        <dbReference type="SAM" id="MobiDB-lite"/>
    </source>
</evidence>